<feature type="compositionally biased region" description="Low complexity" evidence="1">
    <location>
        <begin position="839"/>
        <end position="872"/>
    </location>
</feature>
<keyword evidence="2" id="KW-0812">Transmembrane</keyword>
<organism evidence="3 4">
    <name type="scientific">Testicularia cyperi</name>
    <dbReference type="NCBI Taxonomy" id="1882483"/>
    <lineage>
        <taxon>Eukaryota</taxon>
        <taxon>Fungi</taxon>
        <taxon>Dikarya</taxon>
        <taxon>Basidiomycota</taxon>
        <taxon>Ustilaginomycotina</taxon>
        <taxon>Ustilaginomycetes</taxon>
        <taxon>Ustilaginales</taxon>
        <taxon>Anthracoideaceae</taxon>
        <taxon>Testicularia</taxon>
    </lineage>
</organism>
<feature type="compositionally biased region" description="Polar residues" evidence="1">
    <location>
        <begin position="1"/>
        <end position="12"/>
    </location>
</feature>
<feature type="compositionally biased region" description="Low complexity" evidence="1">
    <location>
        <begin position="73"/>
        <end position="90"/>
    </location>
</feature>
<dbReference type="Proteomes" id="UP000246740">
    <property type="component" value="Unassembled WGS sequence"/>
</dbReference>
<feature type="region of interest" description="Disordered" evidence="1">
    <location>
        <begin position="812"/>
        <end position="873"/>
    </location>
</feature>
<feature type="compositionally biased region" description="Polar residues" evidence="1">
    <location>
        <begin position="1764"/>
        <end position="1784"/>
    </location>
</feature>
<feature type="compositionally biased region" description="Polar residues" evidence="1">
    <location>
        <begin position="829"/>
        <end position="838"/>
    </location>
</feature>
<feature type="compositionally biased region" description="Polar residues" evidence="1">
    <location>
        <begin position="391"/>
        <end position="403"/>
    </location>
</feature>
<feature type="compositionally biased region" description="Basic and acidic residues" evidence="1">
    <location>
        <begin position="1414"/>
        <end position="1424"/>
    </location>
</feature>
<protein>
    <submittedName>
        <fullName evidence="3">Uncharacterized protein</fullName>
    </submittedName>
</protein>
<feature type="region of interest" description="Disordered" evidence="1">
    <location>
        <begin position="1875"/>
        <end position="1944"/>
    </location>
</feature>
<feature type="compositionally biased region" description="Low complexity" evidence="1">
    <location>
        <begin position="196"/>
        <end position="216"/>
    </location>
</feature>
<reference evidence="3 4" key="1">
    <citation type="journal article" date="2018" name="Mol. Biol. Evol.">
        <title>Broad Genomic Sampling Reveals a Smut Pathogenic Ancestry of the Fungal Clade Ustilaginomycotina.</title>
        <authorList>
            <person name="Kijpornyongpan T."/>
            <person name="Mondo S.J."/>
            <person name="Barry K."/>
            <person name="Sandor L."/>
            <person name="Lee J."/>
            <person name="Lipzen A."/>
            <person name="Pangilinan J."/>
            <person name="LaButti K."/>
            <person name="Hainaut M."/>
            <person name="Henrissat B."/>
            <person name="Grigoriev I.V."/>
            <person name="Spatafora J.W."/>
            <person name="Aime M.C."/>
        </authorList>
    </citation>
    <scope>NUCLEOTIDE SEQUENCE [LARGE SCALE GENOMIC DNA]</scope>
    <source>
        <strain evidence="3 4">MCA 3645</strain>
    </source>
</reference>
<feature type="compositionally biased region" description="Basic and acidic residues" evidence="1">
    <location>
        <begin position="1899"/>
        <end position="1912"/>
    </location>
</feature>
<dbReference type="STRING" id="1882483.A0A317XK91"/>
<feature type="compositionally biased region" description="Low complexity" evidence="1">
    <location>
        <begin position="404"/>
        <end position="425"/>
    </location>
</feature>
<feature type="compositionally biased region" description="Polar residues" evidence="1">
    <location>
        <begin position="1211"/>
        <end position="1221"/>
    </location>
</feature>
<keyword evidence="2" id="KW-1133">Transmembrane helix</keyword>
<feature type="compositionally biased region" description="Polar residues" evidence="1">
    <location>
        <begin position="312"/>
        <end position="326"/>
    </location>
</feature>
<dbReference type="EMBL" id="KZ819199">
    <property type="protein sequence ID" value="PWY98229.1"/>
    <property type="molecule type" value="Genomic_DNA"/>
</dbReference>
<feature type="region of interest" description="Disordered" evidence="1">
    <location>
        <begin position="1410"/>
        <end position="1465"/>
    </location>
</feature>
<feature type="compositionally biased region" description="Low complexity" evidence="1">
    <location>
        <begin position="1875"/>
        <end position="1891"/>
    </location>
</feature>
<keyword evidence="2" id="KW-0472">Membrane</keyword>
<feature type="transmembrane region" description="Helical" evidence="2">
    <location>
        <begin position="1969"/>
        <end position="1991"/>
    </location>
</feature>
<evidence type="ECO:0000256" key="2">
    <source>
        <dbReference type="SAM" id="Phobius"/>
    </source>
</evidence>
<feature type="region of interest" description="Disordered" evidence="1">
    <location>
        <begin position="144"/>
        <end position="528"/>
    </location>
</feature>
<feature type="compositionally biased region" description="Pro residues" evidence="1">
    <location>
        <begin position="427"/>
        <end position="442"/>
    </location>
</feature>
<feature type="compositionally biased region" description="Polar residues" evidence="1">
    <location>
        <begin position="145"/>
        <end position="159"/>
    </location>
</feature>
<proteinExistence type="predicted"/>
<evidence type="ECO:0000313" key="4">
    <source>
        <dbReference type="Proteomes" id="UP000246740"/>
    </source>
</evidence>
<dbReference type="OrthoDB" id="3360262at2759"/>
<sequence length="1993" mass="213007">MSSSIQPQQQPHDGTPVSRKPSKLLSRSSTLHRSPHSHSGSGAGLWLANSPRSEVFGDLTNRQSSIYQDHESQSPSQALRQTQQQQQSKPAKGKQRVYHFSADLARGGAMLGLDFDSQYQTQVPGLTDLGSDVDLDLSFDYISRLDTSSDAQDTSSGLDSSREEHRQQQAQKDALLEASSMPPVDVVTPSKDIDTSLGSVGSSRGSPSPSSKPIKSMQADAVWDKRRKAPPTPLALKHTPDASTSPTRRSDRTRRPLQKPLAVAVQLPPTDDELVGQSVFSPMTPASAFPAHPTLQTPDVANRDDAPLPFTPLSSTRRGASVNQAPKPSGLRQHWQKDGRASTSESDTDDQENMPPSASSSASMSSLVRRAASSSAVSRTRNRGDADSLRRTPTSVHASDQATASKNRARSSSVRSSRISGSYASLGPPPFPPPTEPLPSPMMSPSFQQSPSIPHQQQRQSPNASPSTRSLVQMAASRPSTSSMDFVEARSTRSRTTHTQRSSVDSFRTAHSDALPASGSGRTDHRSAHHVLPPLPEPLPPLERYEQMFPSYSTWTQDRLGATTVSSGNTLGLAPTGAAAGSVPMLLSATASTMASTLSDRSTPSTHHSPLTPFTPLFSEPIPGSATTSKTQFSAPSSVTAYKQTFGSMGDAMLSHLPMPPNSVEGEEPITRGNRNTEQWILTQRQRKAILQQQEQLTAPDQGFDGRLSIRVAEDSDRASQRLTLKTGAVEPMPMPASADYHLRPRQESETSSTDEAAADRETLVISTVSTPDEPLAPVQFLTRVDAVKPSRDASAGSGKDATSMAMSRMLEQGGSSVPGMSEAKPMTRNRSGTTGPWAQSPLLLSFPALPLPPQSQSQSQSQSYASHVSSPLAREDVSPALTTIIHDEVAFETPELRAHSDLPAVPTAGGIVNLAPLTGTAEANQGLGLGLHLEASSATDLSKHGLVPDLRRISSSSMHQRFMDGAVSPHLAIEMSPPQHQLHDRSSQEVLLQRGSKQHEQLLRSQPSMGLGLDFGMANNIATGPSPVLPDDCRSPRTASGKEMGSAAALGLDAMFQQQQPVVVQRAEVTTAHQPSVQAGTKQVRHSQSIASTISAFVYNATPPAPSNLELPATDGGRGFRATESLGRKQPSVWRRPSRSLRADEPHVLTNTAAGKGPSPVQFVNVDLDGLETEVELDTRRKVSQASSAGSESKSQWVSKIWHAVSAPRRSSFNNASHNAATGADKADEDMENQPTSPGLPHDDGIYAEPSTSRNVSRGSFKPLTLVQKRQSKTYDRAQRMRSPTPGADDQVAEKDAREVALRLLNGAAGPATGSLPASPVVGTNAATRAESRVESAAPDAIVDASPQLKAMDDASADLSAEEREKERVAALKAIRRMSAAERKAKRTSGIGYITESTQLPYHQDAVSNTAETDARDAKEAESVRSSMSTSRKRMSVTMFGGKERALTEDPAESQAATADSERAWLDSIRSPRFADSPSGFTPKMMFEPHAWTSSAPQSQQQNTPGRIPLLLSSNDRSEVSKQMARNLHIRTASGMTLDEMQRAKNEMRRLANQGHQTANEGSQHNGQASALEGTQQHPLQTGGPQTLTSLDEATVANPHQEDATATAAGMAGVGVGTHAGVLHRRTRTARFADKMTFYSDHQQDDHDASVNQRRESVHIFTRRSSARPAGVRVSSLTETRNAPSVWRSGAAPPGAAAFVPSSLLDSAAPSRSMFYAGFCGMPWLWLIGGWYLDTRDGRLLPASHPVSSQPHVDIWQHEPSMQPANGTDFASQPSGSAATSPDWTDRQREWSNHSGSVPGGLATSASAAYAPSSTGTTMSTKTTSSDPNRPPPAHIGRKAKTRSLGSLLLDVNPRVSFYQSPVRVVEGPVYASTSASGSSSAFAPAGSSSQPHLTSRSRLDMVALRDEPGKESSPLSPFEAGSDATTMLLKPSPRSSTSVKLAHRQRGPATMIATWSRLERYVLLNRIAAVLGGILVLTGFSVAIVAVVANF</sequence>
<name>A0A317XK91_9BASI</name>
<feature type="region of interest" description="Disordered" evidence="1">
    <location>
        <begin position="1493"/>
        <end position="1512"/>
    </location>
</feature>
<feature type="compositionally biased region" description="Polar residues" evidence="1">
    <location>
        <begin position="1493"/>
        <end position="1506"/>
    </location>
</feature>
<gene>
    <name evidence="3" type="ORF">BCV70DRAFT_35814</name>
</gene>
<feature type="region of interest" description="Disordered" evidence="1">
    <location>
        <begin position="727"/>
        <end position="759"/>
    </location>
</feature>
<feature type="region of interest" description="Disordered" evidence="1">
    <location>
        <begin position="1553"/>
        <end position="1588"/>
    </location>
</feature>
<feature type="region of interest" description="Disordered" evidence="1">
    <location>
        <begin position="1211"/>
        <end position="1294"/>
    </location>
</feature>
<feature type="compositionally biased region" description="Polar residues" evidence="1">
    <location>
        <begin position="1555"/>
        <end position="1588"/>
    </location>
</feature>
<evidence type="ECO:0000313" key="3">
    <source>
        <dbReference type="EMBL" id="PWY98229.1"/>
    </source>
</evidence>
<evidence type="ECO:0000256" key="1">
    <source>
        <dbReference type="SAM" id="MobiDB-lite"/>
    </source>
</evidence>
<feature type="compositionally biased region" description="Low complexity" evidence="1">
    <location>
        <begin position="443"/>
        <end position="462"/>
    </location>
</feature>
<feature type="region of interest" description="Disordered" evidence="1">
    <location>
        <begin position="1760"/>
        <end position="1842"/>
    </location>
</feature>
<feature type="compositionally biased region" description="Low complexity" evidence="1">
    <location>
        <begin position="357"/>
        <end position="379"/>
    </location>
</feature>
<feature type="compositionally biased region" description="Low complexity" evidence="1">
    <location>
        <begin position="1804"/>
        <end position="1827"/>
    </location>
</feature>
<accession>A0A317XK91</accession>
<feature type="region of interest" description="Disordered" evidence="1">
    <location>
        <begin position="1"/>
        <end position="96"/>
    </location>
</feature>
<keyword evidence="4" id="KW-1185">Reference proteome</keyword>
<dbReference type="InParanoid" id="A0A317XK91"/>